<evidence type="ECO:0000313" key="3">
    <source>
        <dbReference type="Proteomes" id="UP000249390"/>
    </source>
</evidence>
<organism evidence="2 3">
    <name type="scientific">Cuscuta australis</name>
    <dbReference type="NCBI Taxonomy" id="267555"/>
    <lineage>
        <taxon>Eukaryota</taxon>
        <taxon>Viridiplantae</taxon>
        <taxon>Streptophyta</taxon>
        <taxon>Embryophyta</taxon>
        <taxon>Tracheophyta</taxon>
        <taxon>Spermatophyta</taxon>
        <taxon>Magnoliopsida</taxon>
        <taxon>eudicotyledons</taxon>
        <taxon>Gunneridae</taxon>
        <taxon>Pentapetalae</taxon>
        <taxon>asterids</taxon>
        <taxon>lamiids</taxon>
        <taxon>Solanales</taxon>
        <taxon>Convolvulaceae</taxon>
        <taxon>Cuscuteae</taxon>
        <taxon>Cuscuta</taxon>
        <taxon>Cuscuta subgen. Grammica</taxon>
        <taxon>Cuscuta sect. Cleistogrammica</taxon>
    </lineage>
</organism>
<evidence type="ECO:0008006" key="4">
    <source>
        <dbReference type="Google" id="ProtNLM"/>
    </source>
</evidence>
<dbReference type="EMBL" id="NQVE01000215">
    <property type="protein sequence ID" value="RAL37343.1"/>
    <property type="molecule type" value="Genomic_DNA"/>
</dbReference>
<sequence>MLRDTFFLNVIHLAVRTEKGCNGLEATPTKKVQPSVPVIGFCTVVVIEVLGSLMTIGSDVVKKILPYVSSGLQHHVCHQNMAKHHPDLIMCRKQPGIAIGRLCEKCDGKCVICDSYVRPCTLVRVCDECNYGSFQGRCVICGGLGISDAYYCKECTQQEKDRDGCPKIVNLGSAKTDLFYERKKYGFKKR</sequence>
<evidence type="ECO:0000313" key="2">
    <source>
        <dbReference type="EMBL" id="RAL37343.1"/>
    </source>
</evidence>
<dbReference type="Proteomes" id="UP000249390">
    <property type="component" value="Unassembled WGS sequence"/>
</dbReference>
<reference evidence="2 3" key="1">
    <citation type="submission" date="2018-06" db="EMBL/GenBank/DDBJ databases">
        <title>The Genome of Cuscuta australis (Dodder) Provides Insight into the Evolution of Plant Parasitism.</title>
        <authorList>
            <person name="Liu H."/>
        </authorList>
    </citation>
    <scope>NUCLEOTIDE SEQUENCE [LARGE SCALE GENOMIC DNA]</scope>
    <source>
        <strain evidence="3">cv. Yunnan</strain>
        <tissue evidence="2">Vines</tissue>
    </source>
</reference>
<evidence type="ECO:0000256" key="1">
    <source>
        <dbReference type="ARBA" id="ARBA00008626"/>
    </source>
</evidence>
<dbReference type="Pfam" id="PF03660">
    <property type="entry name" value="PHF5"/>
    <property type="match status" value="1"/>
</dbReference>
<dbReference type="AlphaFoldDB" id="A0A328D0D5"/>
<gene>
    <name evidence="2" type="ORF">DM860_000037</name>
</gene>
<comment type="caution">
    <text evidence="2">The sequence shown here is derived from an EMBL/GenBank/DDBJ whole genome shotgun (WGS) entry which is preliminary data.</text>
</comment>
<dbReference type="PANTHER" id="PTHR13120">
    <property type="entry name" value="PHD FINGER-LIKE DOMAIN-CONTAINING PROTEIN 5A"/>
    <property type="match status" value="1"/>
</dbReference>
<protein>
    <recommendedName>
        <fullName evidence="4">PHD finger-like domain-containing protein 5A</fullName>
    </recommendedName>
</protein>
<comment type="similarity">
    <text evidence="1">Belongs to the PHF5 family.</text>
</comment>
<proteinExistence type="inferred from homology"/>
<name>A0A328D0D5_9ASTE</name>
<dbReference type="InterPro" id="IPR005345">
    <property type="entry name" value="PHF5"/>
</dbReference>
<dbReference type="GO" id="GO:0000398">
    <property type="term" value="P:mRNA splicing, via spliceosome"/>
    <property type="evidence" value="ECO:0007669"/>
    <property type="project" value="InterPro"/>
</dbReference>
<accession>A0A328D0D5</accession>
<keyword evidence="3" id="KW-1185">Reference proteome</keyword>